<organism evidence="2 3">
    <name type="scientific">Planoprotostelium fungivorum</name>
    <dbReference type="NCBI Taxonomy" id="1890364"/>
    <lineage>
        <taxon>Eukaryota</taxon>
        <taxon>Amoebozoa</taxon>
        <taxon>Evosea</taxon>
        <taxon>Variosea</taxon>
        <taxon>Cavosteliida</taxon>
        <taxon>Cavosteliaceae</taxon>
        <taxon>Planoprotostelium</taxon>
    </lineage>
</organism>
<keyword evidence="3" id="KW-1185">Reference proteome</keyword>
<feature type="compositionally biased region" description="Basic and acidic residues" evidence="1">
    <location>
        <begin position="37"/>
        <end position="51"/>
    </location>
</feature>
<dbReference type="EMBL" id="MDYQ01000599">
    <property type="protein sequence ID" value="PRP73553.1"/>
    <property type="molecule type" value="Genomic_DNA"/>
</dbReference>
<accession>A0A2P6MPB2</accession>
<dbReference type="AlphaFoldDB" id="A0A2P6MPB2"/>
<reference evidence="2 3" key="1">
    <citation type="journal article" date="2018" name="Genome Biol. Evol.">
        <title>Multiple Roots of Fruiting Body Formation in Amoebozoa.</title>
        <authorList>
            <person name="Hillmann F."/>
            <person name="Forbes G."/>
            <person name="Novohradska S."/>
            <person name="Ferling I."/>
            <person name="Riege K."/>
            <person name="Groth M."/>
            <person name="Westermann M."/>
            <person name="Marz M."/>
            <person name="Spaller T."/>
            <person name="Winckler T."/>
            <person name="Schaap P."/>
            <person name="Glockner G."/>
        </authorList>
    </citation>
    <scope>NUCLEOTIDE SEQUENCE [LARGE SCALE GENOMIC DNA]</scope>
    <source>
        <strain evidence="2 3">Jena</strain>
    </source>
</reference>
<dbReference type="InParanoid" id="A0A2P6MPB2"/>
<protein>
    <submittedName>
        <fullName evidence="2">Uncharacterized protein</fullName>
    </submittedName>
</protein>
<name>A0A2P6MPB2_9EUKA</name>
<dbReference type="Proteomes" id="UP000241769">
    <property type="component" value="Unassembled WGS sequence"/>
</dbReference>
<sequence length="71" mass="7762">MNTNNTILEHRTGSTQDHSQQEEPSLEGLAPNTSTKLEMKEENSSRGHAEKQAGGLSANEEAKLRAQMPNT</sequence>
<proteinExistence type="predicted"/>
<gene>
    <name evidence="2" type="ORF">PROFUN_02562</name>
</gene>
<evidence type="ECO:0000313" key="3">
    <source>
        <dbReference type="Proteomes" id="UP000241769"/>
    </source>
</evidence>
<feature type="region of interest" description="Disordered" evidence="1">
    <location>
        <begin position="1"/>
        <end position="71"/>
    </location>
</feature>
<evidence type="ECO:0000313" key="2">
    <source>
        <dbReference type="EMBL" id="PRP73553.1"/>
    </source>
</evidence>
<evidence type="ECO:0000256" key="1">
    <source>
        <dbReference type="SAM" id="MobiDB-lite"/>
    </source>
</evidence>
<comment type="caution">
    <text evidence="2">The sequence shown here is derived from an EMBL/GenBank/DDBJ whole genome shotgun (WGS) entry which is preliminary data.</text>
</comment>
<feature type="compositionally biased region" description="Polar residues" evidence="1">
    <location>
        <begin position="1"/>
        <end position="18"/>
    </location>
</feature>